<dbReference type="EMBL" id="CP032489">
    <property type="protein sequence ID" value="AYD49394.1"/>
    <property type="molecule type" value="Genomic_DNA"/>
</dbReference>
<dbReference type="KEGG" id="ark:D6B99_10055"/>
<dbReference type="PANTHER" id="PTHR35008:SF9">
    <property type="entry name" value="CYTOCHROME C DOMAIN-CONTAINING PROTEIN"/>
    <property type="match status" value="1"/>
</dbReference>
<keyword evidence="3 4" id="KW-0408">Iron</keyword>
<dbReference type="Proteomes" id="UP000266118">
    <property type="component" value="Chromosome"/>
</dbReference>
<protein>
    <submittedName>
        <fullName evidence="6">Cytochrome C</fullName>
    </submittedName>
</protein>
<dbReference type="GO" id="GO:0020037">
    <property type="term" value="F:heme binding"/>
    <property type="evidence" value="ECO:0007669"/>
    <property type="project" value="InterPro"/>
</dbReference>
<keyword evidence="1 4" id="KW-0349">Heme</keyword>
<dbReference type="InterPro" id="IPR009056">
    <property type="entry name" value="Cyt_c-like_dom"/>
</dbReference>
<sequence length="293" mass="33373">MDTVWRGAPASQIPYYNDSSGKLIYYGYQLISNTAYYLGPKGRLGKTSNALNCQNCHLDGGTRPFGNNFGKVMSTYPQYKARNNETQDVYLRINDCMLRSMNGKPLNYQSREIKAIYAYIKWLDKGIPKGVIRGGTKMKKLPYLNRAANPESGKQVFIQNCQSCHGADGQGQYNSALQKFDYPPLWGPNSYNDGAGMFRLGTFASFVKYNMPYGTDYHNTVLKDADAWDVAAYVNSQPRPHMDQHLDWKNIAKKPVDFPFPPFSDTFSVQQHKYGPFQPILEMTKKQRFSHNN</sequence>
<feature type="domain" description="Cytochrome c" evidence="5">
    <location>
        <begin position="148"/>
        <end position="238"/>
    </location>
</feature>
<keyword evidence="2 4" id="KW-0479">Metal-binding</keyword>
<dbReference type="SUPFAM" id="SSF46626">
    <property type="entry name" value="Cytochrome c"/>
    <property type="match status" value="2"/>
</dbReference>
<dbReference type="Pfam" id="PF21342">
    <property type="entry name" value="SoxA-TsdA_cyt-c"/>
    <property type="match status" value="1"/>
</dbReference>
<dbReference type="Pfam" id="PF00034">
    <property type="entry name" value="Cytochrom_C"/>
    <property type="match status" value="1"/>
</dbReference>
<gene>
    <name evidence="6" type="ORF">D6B99_10055</name>
</gene>
<evidence type="ECO:0000256" key="1">
    <source>
        <dbReference type="ARBA" id="ARBA00022617"/>
    </source>
</evidence>
<evidence type="ECO:0000256" key="3">
    <source>
        <dbReference type="ARBA" id="ARBA00023004"/>
    </source>
</evidence>
<proteinExistence type="predicted"/>
<organism evidence="6 7">
    <name type="scientific">Arachidicoccus soli</name>
    <dbReference type="NCBI Taxonomy" id="2341117"/>
    <lineage>
        <taxon>Bacteria</taxon>
        <taxon>Pseudomonadati</taxon>
        <taxon>Bacteroidota</taxon>
        <taxon>Chitinophagia</taxon>
        <taxon>Chitinophagales</taxon>
        <taxon>Chitinophagaceae</taxon>
        <taxon>Arachidicoccus</taxon>
    </lineage>
</organism>
<dbReference type="GO" id="GO:0009055">
    <property type="term" value="F:electron transfer activity"/>
    <property type="evidence" value="ECO:0007669"/>
    <property type="project" value="InterPro"/>
</dbReference>
<evidence type="ECO:0000259" key="5">
    <source>
        <dbReference type="PROSITE" id="PS51007"/>
    </source>
</evidence>
<dbReference type="GO" id="GO:0046872">
    <property type="term" value="F:metal ion binding"/>
    <property type="evidence" value="ECO:0007669"/>
    <property type="project" value="UniProtKB-KW"/>
</dbReference>
<evidence type="ECO:0000256" key="2">
    <source>
        <dbReference type="ARBA" id="ARBA00022723"/>
    </source>
</evidence>
<keyword evidence="7" id="KW-1185">Reference proteome</keyword>
<dbReference type="PROSITE" id="PS51007">
    <property type="entry name" value="CYTC"/>
    <property type="match status" value="1"/>
</dbReference>
<evidence type="ECO:0000313" key="6">
    <source>
        <dbReference type="EMBL" id="AYD49394.1"/>
    </source>
</evidence>
<dbReference type="OrthoDB" id="9779283at2"/>
<dbReference type="PANTHER" id="PTHR35008">
    <property type="entry name" value="BLL4482 PROTEIN-RELATED"/>
    <property type="match status" value="1"/>
</dbReference>
<dbReference type="Gene3D" id="1.10.760.10">
    <property type="entry name" value="Cytochrome c-like domain"/>
    <property type="match status" value="2"/>
</dbReference>
<reference evidence="6 7" key="1">
    <citation type="submission" date="2018-09" db="EMBL/GenBank/DDBJ databases">
        <title>Arachidicoccus sp. nov., a bacterium isolated from soil.</title>
        <authorList>
            <person name="Weon H.-Y."/>
            <person name="Kwon S.-W."/>
            <person name="Lee S.A."/>
        </authorList>
    </citation>
    <scope>NUCLEOTIDE SEQUENCE [LARGE SCALE GENOMIC DNA]</scope>
    <source>
        <strain evidence="6 7">KIS59-12</strain>
    </source>
</reference>
<evidence type="ECO:0000313" key="7">
    <source>
        <dbReference type="Proteomes" id="UP000266118"/>
    </source>
</evidence>
<evidence type="ECO:0000256" key="4">
    <source>
        <dbReference type="PROSITE-ProRule" id="PRU00433"/>
    </source>
</evidence>
<name>A0A386HV52_9BACT</name>
<dbReference type="InterPro" id="IPR036909">
    <property type="entry name" value="Cyt_c-like_dom_sf"/>
</dbReference>
<dbReference type="AlphaFoldDB" id="A0A386HV52"/>
<accession>A0A386HV52</accession>
<dbReference type="InterPro" id="IPR051459">
    <property type="entry name" value="Cytochrome_c-type_DH"/>
</dbReference>